<feature type="active site" description="Proton donor" evidence="6">
    <location>
        <position position="104"/>
    </location>
</feature>
<feature type="binding site" evidence="6 7">
    <location>
        <position position="53"/>
    </location>
    <ligand>
        <name>substrate</name>
    </ligand>
</feature>
<comment type="function">
    <text evidence="1 6">Catalyzes the decarboxylation of orotidine 5'-monophosphate (OMP) to uridine 5'-monophosphate (UMP).</text>
</comment>
<dbReference type="AlphaFoldDB" id="A0AAW8CRF3"/>
<accession>A0AAW8CRF3</accession>
<sequence length="278" mass="28489">MSLQGCHVLPHRQLDCESRGIASAGKIQGDFFNAIDRQQTSTAMTSSVVVSLDFDSASDAMALVGLLGVEADHYKVGLQTLTAAGPDLPRKLVSLGKRVFLDLKLHEIPSSVAGAVKEAGKLGATWVTVHASAGSAVLRAAVDAAAAFPHLEVLALTVITSLSDEDLPEIGLAPSVDAQVQRLALLASKAGCHGVVASAREAKLLRQVLPEGALIVCPGIQLLGGGGGDQRRIADPATAAEAGASHVVIGRAITAADDPVAAFRIAMNAFLDGAQRAT</sequence>
<gene>
    <name evidence="6" type="primary">pyrF</name>
    <name evidence="9" type="ORF">J2W31_000994</name>
</gene>
<dbReference type="PANTHER" id="PTHR32119:SF2">
    <property type="entry name" value="OROTIDINE 5'-PHOSPHATE DECARBOXYLASE"/>
    <property type="match status" value="1"/>
</dbReference>
<evidence type="ECO:0000256" key="5">
    <source>
        <dbReference type="ARBA" id="ARBA00023239"/>
    </source>
</evidence>
<comment type="similarity">
    <text evidence="6">Belongs to the OMP decarboxylase family. Type 1 subfamily.</text>
</comment>
<evidence type="ECO:0000259" key="8">
    <source>
        <dbReference type="SMART" id="SM00934"/>
    </source>
</evidence>
<organism evidence="9 10">
    <name type="scientific">Variovorax boronicumulans</name>
    <dbReference type="NCBI Taxonomy" id="436515"/>
    <lineage>
        <taxon>Bacteria</taxon>
        <taxon>Pseudomonadati</taxon>
        <taxon>Pseudomonadota</taxon>
        <taxon>Betaproteobacteria</taxon>
        <taxon>Burkholderiales</taxon>
        <taxon>Comamonadaceae</taxon>
        <taxon>Variovorax</taxon>
    </lineage>
</organism>
<dbReference type="GO" id="GO:0044205">
    <property type="term" value="P:'de novo' UMP biosynthetic process"/>
    <property type="evidence" value="ECO:0007669"/>
    <property type="project" value="UniProtKB-UniRule"/>
</dbReference>
<keyword evidence="3 6" id="KW-0210">Decarboxylase</keyword>
<dbReference type="CDD" id="cd04725">
    <property type="entry name" value="OMP_decarboxylase_like"/>
    <property type="match status" value="1"/>
</dbReference>
<feature type="binding site" evidence="6 7">
    <location>
        <position position="230"/>
    </location>
    <ligand>
        <name>substrate</name>
    </ligand>
</feature>
<dbReference type="InterPro" id="IPR011060">
    <property type="entry name" value="RibuloseP-bd_barrel"/>
</dbReference>
<dbReference type="Pfam" id="PF00215">
    <property type="entry name" value="OMPdecase"/>
    <property type="match status" value="1"/>
</dbReference>
<dbReference type="RefSeq" id="WP_307684015.1">
    <property type="nucleotide sequence ID" value="NZ_JAUSRD010000002.1"/>
</dbReference>
<dbReference type="PANTHER" id="PTHR32119">
    <property type="entry name" value="OROTIDINE 5'-PHOSPHATE DECARBOXYLASE"/>
    <property type="match status" value="1"/>
</dbReference>
<comment type="caution">
    <text evidence="9">The sequence shown here is derived from an EMBL/GenBank/DDBJ whole genome shotgun (WGS) entry which is preliminary data.</text>
</comment>
<dbReference type="InterPro" id="IPR014732">
    <property type="entry name" value="OMPdecase"/>
</dbReference>
<dbReference type="InterPro" id="IPR047596">
    <property type="entry name" value="OMPdecase_bac"/>
</dbReference>
<proteinExistence type="inferred from homology"/>
<comment type="caution">
    <text evidence="6">Lacks conserved residue(s) required for the propagation of feature annotation.</text>
</comment>
<feature type="domain" description="Orotidine 5'-phosphate decarboxylase" evidence="8">
    <location>
        <begin position="47"/>
        <end position="266"/>
    </location>
</feature>
<evidence type="ECO:0000256" key="7">
    <source>
        <dbReference type="PIRSR" id="PIRSR614732-2"/>
    </source>
</evidence>
<reference evidence="9" key="1">
    <citation type="submission" date="2023-07" db="EMBL/GenBank/DDBJ databases">
        <title>Sorghum-associated microbial communities from plants grown in Nebraska, USA.</title>
        <authorList>
            <person name="Schachtman D."/>
        </authorList>
    </citation>
    <scope>NUCLEOTIDE SEQUENCE</scope>
    <source>
        <strain evidence="9">DS3754</strain>
    </source>
</reference>
<protein>
    <recommendedName>
        <fullName evidence="6">Orotidine 5'-phosphate decarboxylase</fullName>
        <ecNumber evidence="6">4.1.1.23</ecNumber>
    </recommendedName>
    <alternativeName>
        <fullName evidence="6">OMP decarboxylase</fullName>
        <shortName evidence="6">OMPDCase</shortName>
        <shortName evidence="6">OMPdecase</shortName>
    </alternativeName>
</protein>
<dbReference type="SMART" id="SM00934">
    <property type="entry name" value="OMPdecase"/>
    <property type="match status" value="1"/>
</dbReference>
<dbReference type="EMBL" id="JAUSRD010000002">
    <property type="protein sequence ID" value="MDP9891891.1"/>
    <property type="molecule type" value="Genomic_DNA"/>
</dbReference>
<keyword evidence="5 6" id="KW-0456">Lyase</keyword>
<keyword evidence="4 6" id="KW-0665">Pyrimidine biosynthesis</keyword>
<evidence type="ECO:0000256" key="1">
    <source>
        <dbReference type="ARBA" id="ARBA00002356"/>
    </source>
</evidence>
<dbReference type="Gene3D" id="3.20.20.70">
    <property type="entry name" value="Aldolase class I"/>
    <property type="match status" value="1"/>
</dbReference>
<dbReference type="NCBIfam" id="TIGR01740">
    <property type="entry name" value="pyrF"/>
    <property type="match status" value="1"/>
</dbReference>
<evidence type="ECO:0000256" key="2">
    <source>
        <dbReference type="ARBA" id="ARBA00004861"/>
    </source>
</evidence>
<dbReference type="InterPro" id="IPR001754">
    <property type="entry name" value="OMPdeCOase_dom"/>
</dbReference>
<comment type="catalytic activity">
    <reaction evidence="6">
        <text>orotidine 5'-phosphate + H(+) = UMP + CO2</text>
        <dbReference type="Rhea" id="RHEA:11596"/>
        <dbReference type="ChEBI" id="CHEBI:15378"/>
        <dbReference type="ChEBI" id="CHEBI:16526"/>
        <dbReference type="ChEBI" id="CHEBI:57538"/>
        <dbReference type="ChEBI" id="CHEBI:57865"/>
        <dbReference type="EC" id="4.1.1.23"/>
    </reaction>
</comment>
<dbReference type="SUPFAM" id="SSF51366">
    <property type="entry name" value="Ribulose-phoshate binding barrel"/>
    <property type="match status" value="1"/>
</dbReference>
<dbReference type="InterPro" id="IPR013785">
    <property type="entry name" value="Aldolase_TIM"/>
</dbReference>
<dbReference type="GO" id="GO:0004590">
    <property type="term" value="F:orotidine-5'-phosphate decarboxylase activity"/>
    <property type="evidence" value="ECO:0007669"/>
    <property type="project" value="UniProtKB-UniRule"/>
</dbReference>
<dbReference type="Proteomes" id="UP001242045">
    <property type="component" value="Unassembled WGS sequence"/>
</dbReference>
<evidence type="ECO:0000256" key="4">
    <source>
        <dbReference type="ARBA" id="ARBA00022975"/>
    </source>
</evidence>
<dbReference type="EC" id="4.1.1.23" evidence="6"/>
<evidence type="ECO:0000256" key="3">
    <source>
        <dbReference type="ARBA" id="ARBA00022793"/>
    </source>
</evidence>
<evidence type="ECO:0000313" key="10">
    <source>
        <dbReference type="Proteomes" id="UP001242045"/>
    </source>
</evidence>
<dbReference type="GO" id="GO:0006207">
    <property type="term" value="P:'de novo' pyrimidine nucleobase biosynthetic process"/>
    <property type="evidence" value="ECO:0007669"/>
    <property type="project" value="InterPro"/>
</dbReference>
<feature type="binding site" evidence="6 7">
    <location>
        <position position="160"/>
    </location>
    <ligand>
        <name>substrate</name>
    </ligand>
</feature>
<evidence type="ECO:0000313" key="9">
    <source>
        <dbReference type="EMBL" id="MDP9891891.1"/>
    </source>
</evidence>
<dbReference type="GO" id="GO:0005829">
    <property type="term" value="C:cytosol"/>
    <property type="evidence" value="ECO:0007669"/>
    <property type="project" value="TreeGrafter"/>
</dbReference>
<feature type="binding site" evidence="6 7">
    <location>
        <position position="250"/>
    </location>
    <ligand>
        <name>substrate</name>
    </ligand>
</feature>
<comment type="pathway">
    <text evidence="2 6">Pyrimidine metabolism; UMP biosynthesis via de novo pathway; UMP from orotate: step 2/2.</text>
</comment>
<feature type="binding site" evidence="6 7">
    <location>
        <position position="75"/>
    </location>
    <ligand>
        <name>substrate</name>
    </ligand>
</feature>
<dbReference type="NCBIfam" id="NF001273">
    <property type="entry name" value="PRK00230.1"/>
    <property type="match status" value="1"/>
</dbReference>
<feature type="binding site" evidence="6 7">
    <location>
        <position position="251"/>
    </location>
    <ligand>
        <name>substrate</name>
    </ligand>
</feature>
<evidence type="ECO:0000256" key="6">
    <source>
        <dbReference type="HAMAP-Rule" id="MF_01200"/>
    </source>
</evidence>
<name>A0AAW8CRF3_9BURK</name>
<dbReference type="HAMAP" id="MF_01200_B">
    <property type="entry name" value="OMPdecase_type1_B"/>
    <property type="match status" value="1"/>
</dbReference>
<comment type="subunit">
    <text evidence="6">Homodimer.</text>
</comment>